<feature type="compositionally biased region" description="Polar residues" evidence="1">
    <location>
        <begin position="66"/>
        <end position="75"/>
    </location>
</feature>
<organism evidence="3 4">
    <name type="scientific">Dichomitus squalens</name>
    <dbReference type="NCBI Taxonomy" id="114155"/>
    <lineage>
        <taxon>Eukaryota</taxon>
        <taxon>Fungi</taxon>
        <taxon>Dikarya</taxon>
        <taxon>Basidiomycota</taxon>
        <taxon>Agaricomycotina</taxon>
        <taxon>Agaricomycetes</taxon>
        <taxon>Polyporales</taxon>
        <taxon>Polyporaceae</taxon>
        <taxon>Dichomitus</taxon>
    </lineage>
</organism>
<name>A0A4Q9Q0R9_9APHY</name>
<reference evidence="3 4" key="1">
    <citation type="submission" date="2019-01" db="EMBL/GenBank/DDBJ databases">
        <title>Draft genome sequences of three monokaryotic isolates of the white-rot basidiomycete fungus Dichomitus squalens.</title>
        <authorList>
            <consortium name="DOE Joint Genome Institute"/>
            <person name="Lopez S.C."/>
            <person name="Andreopoulos B."/>
            <person name="Pangilinan J."/>
            <person name="Lipzen A."/>
            <person name="Riley R."/>
            <person name="Ahrendt S."/>
            <person name="Ng V."/>
            <person name="Barry K."/>
            <person name="Daum C."/>
            <person name="Grigoriev I.V."/>
            <person name="Hilden K.S."/>
            <person name="Makela M.R."/>
            <person name="de Vries R.P."/>
        </authorList>
    </citation>
    <scope>NUCLEOTIDE SEQUENCE [LARGE SCALE GENOMIC DNA]</scope>
    <source>
        <strain evidence="3 4">CBS 464.89</strain>
    </source>
</reference>
<dbReference type="PANTHER" id="PTHR28094:SF1">
    <property type="entry name" value="MEIOTICALLY UP-REGULATED GENE 113 PROTEIN"/>
    <property type="match status" value="1"/>
</dbReference>
<feature type="region of interest" description="Disordered" evidence="1">
    <location>
        <begin position="66"/>
        <end position="174"/>
    </location>
</feature>
<dbReference type="AlphaFoldDB" id="A0A4Q9Q0R9"/>
<evidence type="ECO:0000313" key="4">
    <source>
        <dbReference type="Proteomes" id="UP000292082"/>
    </source>
</evidence>
<feature type="domain" description="Bacteriophage T5 Orf172 DNA-binding" evidence="2">
    <location>
        <begin position="268"/>
        <end position="350"/>
    </location>
</feature>
<dbReference type="Pfam" id="PF10544">
    <property type="entry name" value="T5orf172"/>
    <property type="match status" value="1"/>
</dbReference>
<feature type="compositionally biased region" description="Polar residues" evidence="1">
    <location>
        <begin position="150"/>
        <end position="162"/>
    </location>
</feature>
<gene>
    <name evidence="3" type="ORF">BD310DRAFT_922304</name>
</gene>
<feature type="compositionally biased region" description="Basic and acidic residues" evidence="1">
    <location>
        <begin position="76"/>
        <end position="93"/>
    </location>
</feature>
<dbReference type="PANTHER" id="PTHR28094">
    <property type="entry name" value="MEIOTICALLY UP-REGULATED GENE 113 PROTEIN"/>
    <property type="match status" value="1"/>
</dbReference>
<evidence type="ECO:0000313" key="3">
    <source>
        <dbReference type="EMBL" id="TBU60619.1"/>
    </source>
</evidence>
<protein>
    <recommendedName>
        <fullName evidence="2">Bacteriophage T5 Orf172 DNA-binding domain-containing protein</fullName>
    </recommendedName>
</protein>
<feature type="region of interest" description="Disordered" evidence="1">
    <location>
        <begin position="1"/>
        <end position="36"/>
    </location>
</feature>
<feature type="compositionally biased region" description="Polar residues" evidence="1">
    <location>
        <begin position="94"/>
        <end position="113"/>
    </location>
</feature>
<proteinExistence type="predicted"/>
<evidence type="ECO:0000259" key="2">
    <source>
        <dbReference type="Pfam" id="PF10544"/>
    </source>
</evidence>
<dbReference type="Proteomes" id="UP000292082">
    <property type="component" value="Unassembled WGS sequence"/>
</dbReference>
<feature type="compositionally biased region" description="Polar residues" evidence="1">
    <location>
        <begin position="1"/>
        <end position="11"/>
    </location>
</feature>
<dbReference type="InterPro" id="IPR018306">
    <property type="entry name" value="Phage_T5_Orf172_DNA-bd"/>
</dbReference>
<sequence length="419" mass="46941">MGLTTSSNTKTSEADFVQRVHSSYSASRSSNESDHLADALARLSISSHSGRPDTLADTFTRLSISSKRLQTSYSSESERLQSCDGDSRRRSSDELSVTSESTGSPDDSASTLVIASYRPPTTPRRRPQLPQVPKSAPAAQRSLAVASPLETPTRQARTSSAPVSPDGSPPCPSIKKTVTCSGFTKKGTKCLNPVSVSVPPGQRDQVDDEPYYCHLHKRKARVEVEFLSRESHEWVYFKDYVRTYLQQRTQEKIRKEMVLAPSDAEEPGYIYALKIDDPKDSRSDAIHIKVGRTGDVGKRLATWKKECRSKRFFLLGSWPSTEDADAGKPSPYSHRLERLILLEFEDYAENGPYLHPDFPDVKGEMCSENGIARTGQACGDCKVFHREIFTFKRTKEGNEWESHFKPIIEKWVRFVATHV</sequence>
<keyword evidence="4" id="KW-1185">Reference proteome</keyword>
<accession>A0A4Q9Q0R9</accession>
<dbReference type="InterPro" id="IPR053006">
    <property type="entry name" value="Meiosis_regulatory"/>
</dbReference>
<dbReference type="STRING" id="114155.A0A4Q9Q0R9"/>
<dbReference type="EMBL" id="ML145103">
    <property type="protein sequence ID" value="TBU60619.1"/>
    <property type="molecule type" value="Genomic_DNA"/>
</dbReference>
<evidence type="ECO:0000256" key="1">
    <source>
        <dbReference type="SAM" id="MobiDB-lite"/>
    </source>
</evidence>